<dbReference type="AlphaFoldDB" id="A0A8H3ZUB1"/>
<evidence type="ECO:0000313" key="2">
    <source>
        <dbReference type="EMBL" id="KAF0332213.1"/>
    </source>
</evidence>
<reference evidence="2 3" key="1">
    <citation type="submission" date="2019-12" db="EMBL/GenBank/DDBJ databases">
        <title>A genome sequence resource for the geographically widespread anthracnose pathogen Colletotrichum asianum.</title>
        <authorList>
            <person name="Meng Y."/>
        </authorList>
    </citation>
    <scope>NUCLEOTIDE SEQUENCE [LARGE SCALE GENOMIC DNA]</scope>
    <source>
        <strain evidence="2 3">ICMP 18580</strain>
    </source>
</reference>
<sequence>MDRKLETLQTDNPVMASCSNNPRTYVLSNLGACGRVKVCVFDAAGRKGISPTSRRYASRVTSFVGLKVRTTSPGRKAKKDETRRREGASLGPFRDWALFARDDYQRTITSPLPVHVSVSLSRVLCLGASHERTTEDDGNVRSSVWAVCMACIVQRSLLLDVDGGSSQPRETEGTGNHGICLGYLQTAHWPRANPGVVVVRPSRLRHARNRPAVQKPRPKPTLLTLFS</sequence>
<keyword evidence="3" id="KW-1185">Reference proteome</keyword>
<gene>
    <name evidence="2" type="ORF">GQ607_000229</name>
</gene>
<comment type="caution">
    <text evidence="2">The sequence shown here is derived from an EMBL/GenBank/DDBJ whole genome shotgun (WGS) entry which is preliminary data.</text>
</comment>
<name>A0A8H3ZUB1_9PEZI</name>
<dbReference type="Proteomes" id="UP000434172">
    <property type="component" value="Unassembled WGS sequence"/>
</dbReference>
<proteinExistence type="predicted"/>
<evidence type="ECO:0000256" key="1">
    <source>
        <dbReference type="SAM" id="MobiDB-lite"/>
    </source>
</evidence>
<organism evidence="2 3">
    <name type="scientific">Colletotrichum asianum</name>
    <dbReference type="NCBI Taxonomy" id="702518"/>
    <lineage>
        <taxon>Eukaryota</taxon>
        <taxon>Fungi</taxon>
        <taxon>Dikarya</taxon>
        <taxon>Ascomycota</taxon>
        <taxon>Pezizomycotina</taxon>
        <taxon>Sordariomycetes</taxon>
        <taxon>Hypocreomycetidae</taxon>
        <taxon>Glomerellales</taxon>
        <taxon>Glomerellaceae</taxon>
        <taxon>Colletotrichum</taxon>
        <taxon>Colletotrichum gloeosporioides species complex</taxon>
    </lineage>
</organism>
<accession>A0A8H3ZUB1</accession>
<evidence type="ECO:0000313" key="3">
    <source>
        <dbReference type="Proteomes" id="UP000434172"/>
    </source>
</evidence>
<feature type="region of interest" description="Disordered" evidence="1">
    <location>
        <begin position="207"/>
        <end position="227"/>
    </location>
</feature>
<protein>
    <submittedName>
        <fullName evidence="2">Uncharacterized protein</fullName>
    </submittedName>
</protein>
<dbReference type="EMBL" id="WOWK01000001">
    <property type="protein sequence ID" value="KAF0332213.1"/>
    <property type="molecule type" value="Genomic_DNA"/>
</dbReference>